<reference evidence="7" key="1">
    <citation type="submission" date="2023-08" db="EMBL/GenBank/DDBJ databases">
        <title>Comparative genomics and taxonomic characterization of three novel marine species of genus Marivirga.</title>
        <authorList>
            <person name="Muhammad N."/>
            <person name="Kim S.-G."/>
        </authorList>
    </citation>
    <scope>NUCLEOTIDE SEQUENCE</scope>
    <source>
        <strain evidence="7">BKB1-2</strain>
    </source>
</reference>
<dbReference type="SUPFAM" id="SSF48576">
    <property type="entry name" value="Terpenoid synthases"/>
    <property type="match status" value="1"/>
</dbReference>
<evidence type="ECO:0000256" key="3">
    <source>
        <dbReference type="ARBA" id="ARBA00022679"/>
    </source>
</evidence>
<accession>A0AA51ZUW9</accession>
<comment type="similarity">
    <text evidence="2 6">Belongs to the FPP/GGPP synthase family.</text>
</comment>
<dbReference type="CDD" id="cd00685">
    <property type="entry name" value="Trans_IPPS_HT"/>
    <property type="match status" value="1"/>
</dbReference>
<dbReference type="GO" id="GO:0008299">
    <property type="term" value="P:isoprenoid biosynthetic process"/>
    <property type="evidence" value="ECO:0007669"/>
    <property type="project" value="InterPro"/>
</dbReference>
<gene>
    <name evidence="7" type="ORF">QYS47_22505</name>
</gene>
<protein>
    <submittedName>
        <fullName evidence="7">Polyprenyl synthetase family protein</fullName>
    </submittedName>
</protein>
<keyword evidence="5" id="KW-0460">Magnesium</keyword>
<dbReference type="Proteomes" id="UP001232019">
    <property type="component" value="Chromosome"/>
</dbReference>
<dbReference type="GO" id="GO:0046872">
    <property type="term" value="F:metal ion binding"/>
    <property type="evidence" value="ECO:0007669"/>
    <property type="project" value="UniProtKB-KW"/>
</dbReference>
<evidence type="ECO:0000256" key="1">
    <source>
        <dbReference type="ARBA" id="ARBA00001946"/>
    </source>
</evidence>
<evidence type="ECO:0000256" key="2">
    <source>
        <dbReference type="ARBA" id="ARBA00006706"/>
    </source>
</evidence>
<organism evidence="7">
    <name type="scientific">Marivirga arenosa</name>
    <dbReference type="NCBI Taxonomy" id="3059076"/>
    <lineage>
        <taxon>Bacteria</taxon>
        <taxon>Pseudomonadati</taxon>
        <taxon>Bacteroidota</taxon>
        <taxon>Cytophagia</taxon>
        <taxon>Cytophagales</taxon>
        <taxon>Marivirgaceae</taxon>
        <taxon>Marivirga</taxon>
    </lineage>
</organism>
<evidence type="ECO:0000256" key="4">
    <source>
        <dbReference type="ARBA" id="ARBA00022723"/>
    </source>
</evidence>
<dbReference type="InterPro" id="IPR008949">
    <property type="entry name" value="Isoprenoid_synthase_dom_sf"/>
</dbReference>
<dbReference type="PROSITE" id="PS00723">
    <property type="entry name" value="POLYPRENYL_SYNTHASE_1"/>
    <property type="match status" value="1"/>
</dbReference>
<evidence type="ECO:0000256" key="5">
    <source>
        <dbReference type="ARBA" id="ARBA00022842"/>
    </source>
</evidence>
<dbReference type="Gene3D" id="1.10.600.10">
    <property type="entry name" value="Farnesyl Diphosphate Synthase"/>
    <property type="match status" value="1"/>
</dbReference>
<evidence type="ECO:0000256" key="6">
    <source>
        <dbReference type="RuleBase" id="RU004466"/>
    </source>
</evidence>
<dbReference type="AlphaFoldDB" id="A0AA51ZUW9"/>
<dbReference type="PROSITE" id="PS00444">
    <property type="entry name" value="POLYPRENYL_SYNTHASE_2"/>
    <property type="match status" value="1"/>
</dbReference>
<dbReference type="PANTHER" id="PTHR12001:SF69">
    <property type="entry name" value="ALL TRANS-POLYPRENYL-DIPHOSPHATE SYNTHASE PDSS1"/>
    <property type="match status" value="1"/>
</dbReference>
<proteinExistence type="inferred from homology"/>
<dbReference type="Pfam" id="PF00348">
    <property type="entry name" value="polyprenyl_synt"/>
    <property type="match status" value="1"/>
</dbReference>
<comment type="cofactor">
    <cofactor evidence="1">
        <name>Mg(2+)</name>
        <dbReference type="ChEBI" id="CHEBI:18420"/>
    </cofactor>
</comment>
<dbReference type="RefSeq" id="WP_322346561.1">
    <property type="nucleotide sequence ID" value="NZ_CP129968.2"/>
</dbReference>
<keyword evidence="3 6" id="KW-0808">Transferase</keyword>
<dbReference type="EMBL" id="CP129968">
    <property type="protein sequence ID" value="WNB17204.1"/>
    <property type="molecule type" value="Genomic_DNA"/>
</dbReference>
<dbReference type="SFLD" id="SFLDS00005">
    <property type="entry name" value="Isoprenoid_Synthase_Type_I"/>
    <property type="match status" value="1"/>
</dbReference>
<dbReference type="GO" id="GO:0004659">
    <property type="term" value="F:prenyltransferase activity"/>
    <property type="evidence" value="ECO:0007669"/>
    <property type="project" value="InterPro"/>
</dbReference>
<dbReference type="InterPro" id="IPR033749">
    <property type="entry name" value="Polyprenyl_synt_CS"/>
</dbReference>
<keyword evidence="4" id="KW-0479">Metal-binding</keyword>
<name>A0AA51ZUW9_9BACT</name>
<dbReference type="InterPro" id="IPR000092">
    <property type="entry name" value="Polyprenyl_synt"/>
</dbReference>
<evidence type="ECO:0000313" key="7">
    <source>
        <dbReference type="EMBL" id="WNB17204.1"/>
    </source>
</evidence>
<dbReference type="KEGG" id="marp:QYS47_22505"/>
<sequence length="324" mass="37251">MSSKIREIQSPIKNEMAEFEIKFRQFMKSKVYLLDKIMGYIVKRKGKQMRPMFVFLSAGVHGEINEATYRGAALIELLHTATLVHDDVVDDANYRRGFFSINALWKNKIAILVGDYLLSRGLLLSVDNEDYDLLKIVSEAVREMSEGELLQIEKARKLNITEDIYYDIIRQKTASLIASCCAVGSRSVIKNDEVSEKMKLFGEKVGMAFQIKDDLFDYGTNEIGKPLGIDIKEKKMTLPLIYALNNSDKSEQKQILKLIKNKSEKNSTVKTVVSFVKEKNGIDYATEVMHNYYDEAMKIIKDFPDSNYRKSLMDLVQYTIERKK</sequence>
<dbReference type="PANTHER" id="PTHR12001">
    <property type="entry name" value="GERANYLGERANYL PYROPHOSPHATE SYNTHASE"/>
    <property type="match status" value="1"/>
</dbReference>